<evidence type="ECO:0000313" key="4">
    <source>
        <dbReference type="Proteomes" id="UP000184164"/>
    </source>
</evidence>
<dbReference type="Pfam" id="PF19313">
    <property type="entry name" value="DUF5916"/>
    <property type="match status" value="1"/>
</dbReference>
<dbReference type="InterPro" id="IPR045670">
    <property type="entry name" value="DUF5916"/>
</dbReference>
<dbReference type="Proteomes" id="UP000184164">
    <property type="component" value="Unassembled WGS sequence"/>
</dbReference>
<dbReference type="OrthoDB" id="9786766at2"/>
<dbReference type="EMBL" id="FQUM01000004">
    <property type="protein sequence ID" value="SHF25812.1"/>
    <property type="molecule type" value="Genomic_DNA"/>
</dbReference>
<evidence type="ECO:0000256" key="1">
    <source>
        <dbReference type="SAM" id="SignalP"/>
    </source>
</evidence>
<feature type="signal peptide" evidence="1">
    <location>
        <begin position="1"/>
        <end position="20"/>
    </location>
</feature>
<dbReference type="CDD" id="cd09618">
    <property type="entry name" value="CBM9_like_2"/>
    <property type="match status" value="1"/>
</dbReference>
<reference evidence="4" key="1">
    <citation type="submission" date="2016-11" db="EMBL/GenBank/DDBJ databases">
        <authorList>
            <person name="Varghese N."/>
            <person name="Submissions S."/>
        </authorList>
    </citation>
    <scope>NUCLEOTIDE SEQUENCE [LARGE SCALE GENOMIC DNA]</scope>
    <source>
        <strain evidence="4">DSM 26910</strain>
    </source>
</reference>
<dbReference type="SUPFAM" id="SSF49344">
    <property type="entry name" value="CBD9-like"/>
    <property type="match status" value="1"/>
</dbReference>
<gene>
    <name evidence="3" type="ORF">SAMN05444274_104203</name>
</gene>
<feature type="chain" id="PRO_5012138129" description="DUF5916 domain-containing protein" evidence="1">
    <location>
        <begin position="21"/>
        <end position="715"/>
    </location>
</feature>
<name>A0A1M5A7J8_9BACT</name>
<keyword evidence="1" id="KW-0732">Signal</keyword>
<dbReference type="STRING" id="1484053.SAMN05444274_104203"/>
<evidence type="ECO:0000259" key="2">
    <source>
        <dbReference type="Pfam" id="PF19313"/>
    </source>
</evidence>
<protein>
    <recommendedName>
        <fullName evidence="2">DUF5916 domain-containing protein</fullName>
    </recommendedName>
</protein>
<dbReference type="Gene3D" id="2.60.40.1190">
    <property type="match status" value="1"/>
</dbReference>
<organism evidence="3 4">
    <name type="scientific">Mariniphaga anaerophila</name>
    <dbReference type="NCBI Taxonomy" id="1484053"/>
    <lineage>
        <taxon>Bacteria</taxon>
        <taxon>Pseudomonadati</taxon>
        <taxon>Bacteroidota</taxon>
        <taxon>Bacteroidia</taxon>
        <taxon>Marinilabiliales</taxon>
        <taxon>Prolixibacteraceae</taxon>
        <taxon>Mariniphaga</taxon>
    </lineage>
</organism>
<proteinExistence type="predicted"/>
<sequence>MKHSALFLATFIILSNIVFAQPAIRAVRIDTPPRIDGNVNEAVWDEAFVTTDFYQREPNLGAPVSKKTEFLVCYDENHIYFAVKCWDDPQKITAKEMARDVSLGNDDRIQIILDTYFDGRNGYWFQIGPRGSIGDALISENGAAFNKEWDGLWTGKASIKDYGWEAEVAIPFKSLGFNGSNTRWGIKYIRHIVSNIESSYWPEANLNTHKFQVSDAAILDGIENITQGIGLDISPYLITGLDGKRGENNTSKLTGGVDLFYQITPSLRSSLTINTDFAETEVDDRQINLTRFSLHFPEKRDFFLNGANYFQFGIEGDDSSPVSQRIIPFFSRRMGLDENGKPIPINYGAKLTGQHKNWNIGMLYMNDDRQAGDNNFSALRISHNLWKQSSIGIIGTYGNTLADSSNMLAGIDLKLSSSRFQGNKNASFMLFGLKSNTPNTHEDNEAWGAQFSYPNDLINARLGYHQIGKNFVAGMGFVPRVNIKESYGEFEFGPRPNKWGIMQVKFGAQFDYIQNLETATSESREFKFKPLGIRLFSGEEINYTLLNQHENLYGSFNIFREIIIPKNSYLWWRQEIAIKTKGARNIWGEATYSFGDFYSGTRKDVIIKANWKVAVPFFLGGTFIQNQVTLPQGNFTANIYQANANILFSPDITLYNFVQYDNASKNAGWQSRFQWIIKPGNEIIIAWNTQFLKQTDAFFMNESALRLKLKYNIRF</sequence>
<dbReference type="RefSeq" id="WP_073001230.1">
    <property type="nucleotide sequence ID" value="NZ_FQUM01000004.1"/>
</dbReference>
<feature type="domain" description="DUF5916" evidence="2">
    <location>
        <begin position="231"/>
        <end position="313"/>
    </location>
</feature>
<dbReference type="AlphaFoldDB" id="A0A1M5A7J8"/>
<keyword evidence="4" id="KW-1185">Reference proteome</keyword>
<evidence type="ECO:0000313" key="3">
    <source>
        <dbReference type="EMBL" id="SHF25812.1"/>
    </source>
</evidence>
<accession>A0A1M5A7J8</accession>